<dbReference type="Proteomes" id="UP000298173">
    <property type="component" value="Unassembled WGS sequence"/>
</dbReference>
<organism evidence="2 3">
    <name type="scientific">Cryobacterium glaciale</name>
    <dbReference type="NCBI Taxonomy" id="1259145"/>
    <lineage>
        <taxon>Bacteria</taxon>
        <taxon>Bacillati</taxon>
        <taxon>Actinomycetota</taxon>
        <taxon>Actinomycetes</taxon>
        <taxon>Micrococcales</taxon>
        <taxon>Microbacteriaceae</taxon>
        <taxon>Cryobacterium</taxon>
    </lineage>
</organism>
<gene>
    <name evidence="2" type="ORF">E3O06_01675</name>
</gene>
<feature type="compositionally biased region" description="Basic and acidic residues" evidence="1">
    <location>
        <begin position="99"/>
        <end position="109"/>
    </location>
</feature>
<evidence type="ECO:0000256" key="1">
    <source>
        <dbReference type="SAM" id="MobiDB-lite"/>
    </source>
</evidence>
<sequence>MTYALTGAEGGRWLVRTIGSIHRFDLEAMTVTRIPGKDSAATLNDQTRPLIQIVHCTVGARGYWLMSPEPDESEYVEHFWHLSSTIQSIEPAVDDDPDRDIAPRPDPER</sequence>
<evidence type="ECO:0000313" key="2">
    <source>
        <dbReference type="EMBL" id="TFB76739.1"/>
    </source>
</evidence>
<dbReference type="AlphaFoldDB" id="A0A4R8V4Z6"/>
<feature type="region of interest" description="Disordered" evidence="1">
    <location>
        <begin position="87"/>
        <end position="109"/>
    </location>
</feature>
<dbReference type="EMBL" id="SOEY01000004">
    <property type="protein sequence ID" value="TFB76739.1"/>
    <property type="molecule type" value="Genomic_DNA"/>
</dbReference>
<proteinExistence type="predicted"/>
<keyword evidence="3" id="KW-1185">Reference proteome</keyword>
<reference evidence="2 3" key="1">
    <citation type="submission" date="2019-03" db="EMBL/GenBank/DDBJ databases">
        <title>Genomics of glacier-inhabiting Cryobacterium strains.</title>
        <authorList>
            <person name="Liu Q."/>
            <person name="Xin Y.-H."/>
        </authorList>
    </citation>
    <scope>NUCLEOTIDE SEQUENCE [LARGE SCALE GENOMIC DNA]</scope>
    <source>
        <strain evidence="2 3">HLT2-23</strain>
    </source>
</reference>
<dbReference type="RefSeq" id="WP_134501304.1">
    <property type="nucleotide sequence ID" value="NZ_SOEY01000004.1"/>
</dbReference>
<comment type="caution">
    <text evidence="2">The sequence shown here is derived from an EMBL/GenBank/DDBJ whole genome shotgun (WGS) entry which is preliminary data.</text>
</comment>
<name>A0A4R8V4Z6_9MICO</name>
<accession>A0A4R8V4Z6</accession>
<evidence type="ECO:0000313" key="3">
    <source>
        <dbReference type="Proteomes" id="UP000298173"/>
    </source>
</evidence>
<protein>
    <submittedName>
        <fullName evidence="2">Uncharacterized protein</fullName>
    </submittedName>
</protein>
<dbReference type="OrthoDB" id="5380150at2"/>